<dbReference type="GO" id="GO:0016538">
    <property type="term" value="F:cyclin-dependent protein serine/threonine kinase regulator activity"/>
    <property type="evidence" value="ECO:0007669"/>
    <property type="project" value="TreeGrafter"/>
</dbReference>
<dbReference type="AlphaFoldDB" id="A0A0C2XMK1"/>
<dbReference type="InterPro" id="IPR036915">
    <property type="entry name" value="Cyclin-like_sf"/>
</dbReference>
<feature type="region of interest" description="Disordered" evidence="1">
    <location>
        <begin position="1"/>
        <end position="27"/>
    </location>
</feature>
<dbReference type="PANTHER" id="PTHR15615:SF108">
    <property type="entry name" value="PROTEIN CNPPD1"/>
    <property type="match status" value="1"/>
</dbReference>
<evidence type="ECO:0000313" key="4">
    <source>
        <dbReference type="Proteomes" id="UP000053424"/>
    </source>
</evidence>
<dbReference type="HOGENOM" id="CLU_084824_1_0_1"/>
<dbReference type="OrthoDB" id="244495at2759"/>
<keyword evidence="4" id="KW-1185">Reference proteome</keyword>
<dbReference type="GO" id="GO:0019901">
    <property type="term" value="F:protein kinase binding"/>
    <property type="evidence" value="ECO:0007669"/>
    <property type="project" value="InterPro"/>
</dbReference>
<protein>
    <recommendedName>
        <fullName evidence="2">Cyclin N-terminal domain-containing protein</fullName>
    </recommendedName>
</protein>
<dbReference type="STRING" id="686832.A0A0C2XMK1"/>
<organism evidence="3 4">
    <name type="scientific">Hebeloma cylindrosporum</name>
    <dbReference type="NCBI Taxonomy" id="76867"/>
    <lineage>
        <taxon>Eukaryota</taxon>
        <taxon>Fungi</taxon>
        <taxon>Dikarya</taxon>
        <taxon>Basidiomycota</taxon>
        <taxon>Agaricomycotina</taxon>
        <taxon>Agaricomycetes</taxon>
        <taxon>Agaricomycetidae</taxon>
        <taxon>Agaricales</taxon>
        <taxon>Agaricineae</taxon>
        <taxon>Hymenogastraceae</taxon>
        <taxon>Hebeloma</taxon>
    </lineage>
</organism>
<reference evidence="3 4" key="1">
    <citation type="submission" date="2014-04" db="EMBL/GenBank/DDBJ databases">
        <authorList>
            <consortium name="DOE Joint Genome Institute"/>
            <person name="Kuo A."/>
            <person name="Gay G."/>
            <person name="Dore J."/>
            <person name="Kohler A."/>
            <person name="Nagy L.G."/>
            <person name="Floudas D."/>
            <person name="Copeland A."/>
            <person name="Barry K.W."/>
            <person name="Cichocki N."/>
            <person name="Veneault-Fourrey C."/>
            <person name="LaButti K."/>
            <person name="Lindquist E.A."/>
            <person name="Lipzen A."/>
            <person name="Lundell T."/>
            <person name="Morin E."/>
            <person name="Murat C."/>
            <person name="Sun H."/>
            <person name="Tunlid A."/>
            <person name="Henrissat B."/>
            <person name="Grigoriev I.V."/>
            <person name="Hibbett D.S."/>
            <person name="Martin F."/>
            <person name="Nordberg H.P."/>
            <person name="Cantor M.N."/>
            <person name="Hua S.X."/>
        </authorList>
    </citation>
    <scope>NUCLEOTIDE SEQUENCE [LARGE SCALE GENOMIC DNA]</scope>
    <source>
        <strain evidence="4">h7</strain>
    </source>
</reference>
<dbReference type="InterPro" id="IPR006671">
    <property type="entry name" value="Cyclin_N"/>
</dbReference>
<dbReference type="GO" id="GO:0005634">
    <property type="term" value="C:nucleus"/>
    <property type="evidence" value="ECO:0007669"/>
    <property type="project" value="TreeGrafter"/>
</dbReference>
<evidence type="ECO:0000313" key="3">
    <source>
        <dbReference type="EMBL" id="KIM38948.1"/>
    </source>
</evidence>
<reference evidence="4" key="2">
    <citation type="submission" date="2015-01" db="EMBL/GenBank/DDBJ databases">
        <title>Evolutionary Origins and Diversification of the Mycorrhizal Mutualists.</title>
        <authorList>
            <consortium name="DOE Joint Genome Institute"/>
            <consortium name="Mycorrhizal Genomics Consortium"/>
            <person name="Kohler A."/>
            <person name="Kuo A."/>
            <person name="Nagy L.G."/>
            <person name="Floudas D."/>
            <person name="Copeland A."/>
            <person name="Barry K.W."/>
            <person name="Cichocki N."/>
            <person name="Veneault-Fourrey C."/>
            <person name="LaButti K."/>
            <person name="Lindquist E.A."/>
            <person name="Lipzen A."/>
            <person name="Lundell T."/>
            <person name="Morin E."/>
            <person name="Murat C."/>
            <person name="Riley R."/>
            <person name="Ohm R."/>
            <person name="Sun H."/>
            <person name="Tunlid A."/>
            <person name="Henrissat B."/>
            <person name="Grigoriev I.V."/>
            <person name="Hibbett D.S."/>
            <person name="Martin F."/>
        </authorList>
    </citation>
    <scope>NUCLEOTIDE SEQUENCE [LARGE SCALE GENOMIC DNA]</scope>
    <source>
        <strain evidence="4">h7</strain>
    </source>
</reference>
<proteinExistence type="predicted"/>
<name>A0A0C2XMK1_HEBCY</name>
<dbReference type="SUPFAM" id="SSF47954">
    <property type="entry name" value="Cyclin-like"/>
    <property type="match status" value="1"/>
</dbReference>
<evidence type="ECO:0000259" key="2">
    <source>
        <dbReference type="Pfam" id="PF00134"/>
    </source>
</evidence>
<gene>
    <name evidence="3" type="ORF">M413DRAFT_419944</name>
</gene>
<feature type="domain" description="Cyclin N-terminal" evidence="2">
    <location>
        <begin position="55"/>
        <end position="156"/>
    </location>
</feature>
<dbReference type="InterPro" id="IPR013922">
    <property type="entry name" value="Cyclin_PHO80-like"/>
</dbReference>
<evidence type="ECO:0000256" key="1">
    <source>
        <dbReference type="SAM" id="MobiDB-lite"/>
    </source>
</evidence>
<dbReference type="CDD" id="cd20557">
    <property type="entry name" value="CYCLIN_ScPCL1-like"/>
    <property type="match status" value="1"/>
</dbReference>
<accession>A0A0C2XMK1</accession>
<dbReference type="Gene3D" id="1.10.472.10">
    <property type="entry name" value="Cyclin-like"/>
    <property type="match status" value="1"/>
</dbReference>
<sequence length="195" mass="21883">MSSQVRISGKSRAAGVRNSQASQHNDPFHGREALSKIAARFIKDRFACPDYHGSSTNPRGKLPLFIAYALHRTKLPEPVLFAALVLLERLKIRFPSTQGGSGHRMFISAYIASSKALCDDTYSAKSWAVVAQGLFSLEEMNQMEREMYRYLRWDINVDANILSEFEKAVKADFGQDRSSYPIYPASFVRNPAATN</sequence>
<dbReference type="EMBL" id="KN831788">
    <property type="protein sequence ID" value="KIM38948.1"/>
    <property type="molecule type" value="Genomic_DNA"/>
</dbReference>
<dbReference type="GO" id="GO:0000307">
    <property type="term" value="C:cyclin-dependent protein kinase holoenzyme complex"/>
    <property type="evidence" value="ECO:0007669"/>
    <property type="project" value="TreeGrafter"/>
</dbReference>
<dbReference type="PANTHER" id="PTHR15615">
    <property type="match status" value="1"/>
</dbReference>
<dbReference type="Proteomes" id="UP000053424">
    <property type="component" value="Unassembled WGS sequence"/>
</dbReference>
<dbReference type="Pfam" id="PF00134">
    <property type="entry name" value="Cyclin_N"/>
    <property type="match status" value="1"/>
</dbReference>